<dbReference type="Pfam" id="PF00069">
    <property type="entry name" value="Pkinase"/>
    <property type="match status" value="1"/>
</dbReference>
<dbReference type="Gene3D" id="3.30.200.20">
    <property type="entry name" value="Phosphorylase Kinase, domain 1"/>
    <property type="match status" value="1"/>
</dbReference>
<keyword evidence="1 3" id="KW-0547">Nucleotide-binding</keyword>
<dbReference type="InterPro" id="IPR017441">
    <property type="entry name" value="Protein_kinase_ATP_BS"/>
</dbReference>
<dbReference type="GO" id="GO:0010506">
    <property type="term" value="P:regulation of autophagy"/>
    <property type="evidence" value="ECO:0007669"/>
    <property type="project" value="InterPro"/>
</dbReference>
<gene>
    <name evidence="5" type="ORF">HGUI_02803</name>
</gene>
<proteinExistence type="predicted"/>
<dbReference type="PROSITE" id="PS00107">
    <property type="entry name" value="PROTEIN_KINASE_ATP"/>
    <property type="match status" value="1"/>
</dbReference>
<dbReference type="EMBL" id="FQNF01000056">
    <property type="protein sequence ID" value="SGZ40603.1"/>
    <property type="molecule type" value="Genomic_DNA"/>
</dbReference>
<evidence type="ECO:0000256" key="2">
    <source>
        <dbReference type="ARBA" id="ARBA00022840"/>
    </source>
</evidence>
<dbReference type="GO" id="GO:0004674">
    <property type="term" value="F:protein serine/threonine kinase activity"/>
    <property type="evidence" value="ECO:0007669"/>
    <property type="project" value="InterPro"/>
</dbReference>
<sequence>MIINAQINNYKIIKQIGSGAFGLVYLCQDLNDPQRQYACKAILKQQSSTKNVEDPNLKKSNILQTQLYHYFKSLSYKIFLPSLNLDSLMNMPLDQLQSENSYYREIILHLRSNHLPNVVKINEILESSIAVFIFMNYYAMDLFTSIVDEQHFINNPLLIKKCFIQLAGLVKDLADIGIYHCDIKPENILLDSQDNIKLCDFGLATDKIFLNLDTCVGSSYYMAPERVSGTSDTVKEHVMGTRVNDRLKMMMSFSNGSQYPTVAGDIWSLTIILMNLLTTRNPWLKAIPTDNTFSHFIKNKKVLSKILDLSDDMLELLIGTENMGEAYISKNRRYNHLTDFESDPLAGVKLHGIMTLNPWERGDTEVLSYFIQRVAKSEQFLRDSVDPSTNKTIKGGRLGLVRPLEDFEIDEILHKRKQPQVFHDMNKEVSFEFLMNHFSRNSSFSNLNNKPNTIQSQQVTTTVVNTRENTMRTLSSTGSTLPRVNTLFDFPNSNYLNFNEENVERNNDQGSFFELSLENEAYNESKNNQSKSLNLNIQSFLNKMHSYSNFMEENDIDMSMKDSIFYQYNPTEF</sequence>
<dbReference type="GO" id="GO:0005737">
    <property type="term" value="C:cytoplasm"/>
    <property type="evidence" value="ECO:0007669"/>
    <property type="project" value="TreeGrafter"/>
</dbReference>
<reference evidence="6" key="1">
    <citation type="submission" date="2016-11" db="EMBL/GenBank/DDBJ databases">
        <authorList>
            <person name="Guldener U."/>
        </authorList>
    </citation>
    <scope>NUCLEOTIDE SEQUENCE [LARGE SCALE GENOMIC DNA]</scope>
</reference>
<dbReference type="SUPFAM" id="SSF56112">
    <property type="entry name" value="Protein kinase-like (PK-like)"/>
    <property type="match status" value="1"/>
</dbReference>
<keyword evidence="6" id="KW-1185">Reference proteome</keyword>
<dbReference type="PROSITE" id="PS50011">
    <property type="entry name" value="PROTEIN_KINASE_DOM"/>
    <property type="match status" value="1"/>
</dbReference>
<dbReference type="PANTHER" id="PTHR24348">
    <property type="entry name" value="SERINE/THREONINE-PROTEIN KINASE UNC-51-RELATED"/>
    <property type="match status" value="1"/>
</dbReference>
<evidence type="ECO:0000259" key="4">
    <source>
        <dbReference type="PROSITE" id="PS50011"/>
    </source>
</evidence>
<evidence type="ECO:0000256" key="3">
    <source>
        <dbReference type="PROSITE-ProRule" id="PRU10141"/>
    </source>
</evidence>
<keyword evidence="2 3" id="KW-0067">ATP-binding</keyword>
<dbReference type="PROSITE" id="PS00108">
    <property type="entry name" value="PROTEIN_KINASE_ST"/>
    <property type="match status" value="1"/>
</dbReference>
<evidence type="ECO:0000256" key="1">
    <source>
        <dbReference type="ARBA" id="ARBA00022741"/>
    </source>
</evidence>
<dbReference type="Proteomes" id="UP000183365">
    <property type="component" value="Unassembled WGS sequence"/>
</dbReference>
<organism evidence="5 6">
    <name type="scientific">Hanseniaspora guilliermondii</name>
    <dbReference type="NCBI Taxonomy" id="56406"/>
    <lineage>
        <taxon>Eukaryota</taxon>
        <taxon>Fungi</taxon>
        <taxon>Dikarya</taxon>
        <taxon>Ascomycota</taxon>
        <taxon>Saccharomycotina</taxon>
        <taxon>Saccharomycetes</taxon>
        <taxon>Saccharomycodales</taxon>
        <taxon>Saccharomycodaceae</taxon>
        <taxon>Hanseniaspora</taxon>
    </lineage>
</organism>
<feature type="domain" description="Protein kinase" evidence="4">
    <location>
        <begin position="10"/>
        <end position="381"/>
    </location>
</feature>
<dbReference type="GO" id="GO:0005524">
    <property type="term" value="F:ATP binding"/>
    <property type="evidence" value="ECO:0007669"/>
    <property type="project" value="UniProtKB-UniRule"/>
</dbReference>
<dbReference type="SMART" id="SM00220">
    <property type="entry name" value="S_TKc"/>
    <property type="match status" value="1"/>
</dbReference>
<dbReference type="InterPro" id="IPR000719">
    <property type="entry name" value="Prot_kinase_dom"/>
</dbReference>
<dbReference type="AlphaFoldDB" id="A0A1L0B6B6"/>
<dbReference type="InterPro" id="IPR045269">
    <property type="entry name" value="Atg1-like"/>
</dbReference>
<dbReference type="OrthoDB" id="541276at2759"/>
<dbReference type="Gene3D" id="1.10.510.10">
    <property type="entry name" value="Transferase(Phosphotransferase) domain 1"/>
    <property type="match status" value="1"/>
</dbReference>
<dbReference type="VEuPathDB" id="FungiDB:HGUI_02803"/>
<protein>
    <recommendedName>
        <fullName evidence="4">Protein kinase domain-containing protein</fullName>
    </recommendedName>
</protein>
<feature type="binding site" evidence="3">
    <location>
        <position position="44"/>
    </location>
    <ligand>
        <name>ATP</name>
        <dbReference type="ChEBI" id="CHEBI:30616"/>
    </ligand>
</feature>
<dbReference type="InterPro" id="IPR011009">
    <property type="entry name" value="Kinase-like_dom_sf"/>
</dbReference>
<name>A0A1L0B6B6_9ASCO</name>
<dbReference type="PANTHER" id="PTHR24348:SF68">
    <property type="entry name" value="SERINE_THREONINE-PROTEIN KINASE ATG1C"/>
    <property type="match status" value="1"/>
</dbReference>
<evidence type="ECO:0000313" key="6">
    <source>
        <dbReference type="Proteomes" id="UP000183365"/>
    </source>
</evidence>
<accession>A0A1L0B6B6</accession>
<dbReference type="InterPro" id="IPR008271">
    <property type="entry name" value="Ser/Thr_kinase_AS"/>
</dbReference>
<evidence type="ECO:0000313" key="5">
    <source>
        <dbReference type="EMBL" id="SGZ40603.1"/>
    </source>
</evidence>